<dbReference type="Pfam" id="PF08240">
    <property type="entry name" value="ADH_N"/>
    <property type="match status" value="1"/>
</dbReference>
<dbReference type="InterPro" id="IPR011032">
    <property type="entry name" value="GroES-like_sf"/>
</dbReference>
<feature type="domain" description="Enoyl reductase (ER)" evidence="1">
    <location>
        <begin position="10"/>
        <end position="331"/>
    </location>
</feature>
<evidence type="ECO:0000313" key="2">
    <source>
        <dbReference type="EMBL" id="ETI68833.1"/>
    </source>
</evidence>
<accession>A0AB94IPE3</accession>
<sequence>MKAIILKEKGGPEKLRYEEVESPAPKAGEVLVKLKYAALNRRDVFITYGKYPGVKLPSILGSDGAGVIAAIGENVDNFKIGSEVVINPGLSWGEDDRISNSDFNVLGMPTDGTYAEYVVAPSENIFPKPEYLTWEEAAALPLAGLTAYRALISKGEVQKGETVVIPGIGGGVALYLLQMAVAKGANVFVTSSSDEKIERAKQLGALGGFNYRSENWVKQMRKTIGAADLIVDGVGGSGFNDLIYLAAQGGRIVTFGATNGPVSEFILPRIFFKDMDIRGTALGSPREFTQMLKFVNEHRLHPVIDRSFSLEQTVEAQLYMNNGNNFGKITLEID</sequence>
<dbReference type="AlphaFoldDB" id="A0AB94IPE3"/>
<dbReference type="InterPro" id="IPR013154">
    <property type="entry name" value="ADH-like_N"/>
</dbReference>
<comment type="caution">
    <text evidence="2">The sequence shown here is derived from an EMBL/GenBank/DDBJ whole genome shotgun (WGS) entry which is preliminary data.</text>
</comment>
<dbReference type="PANTHER" id="PTHR45033:SF3">
    <property type="entry name" value="DEHYDROGENASE, PUTATIVE (AFU_ORTHOLOGUE AFUA_2G13270)-RELATED"/>
    <property type="match status" value="1"/>
</dbReference>
<dbReference type="InterPro" id="IPR013149">
    <property type="entry name" value="ADH-like_C"/>
</dbReference>
<dbReference type="SMART" id="SM00829">
    <property type="entry name" value="PKS_ER"/>
    <property type="match status" value="1"/>
</dbReference>
<dbReference type="RefSeq" id="WP_024028319.1">
    <property type="nucleotide sequence ID" value="NZ_ALAN01000060.1"/>
</dbReference>
<organism evidence="2 3">
    <name type="scientific">Neobacillus vireti LMG 21834</name>
    <dbReference type="NCBI Taxonomy" id="1131730"/>
    <lineage>
        <taxon>Bacteria</taxon>
        <taxon>Bacillati</taxon>
        <taxon>Bacillota</taxon>
        <taxon>Bacilli</taxon>
        <taxon>Bacillales</taxon>
        <taxon>Bacillaceae</taxon>
        <taxon>Neobacillus</taxon>
    </lineage>
</organism>
<dbReference type="InterPro" id="IPR020843">
    <property type="entry name" value="ER"/>
</dbReference>
<dbReference type="Gene3D" id="3.90.180.10">
    <property type="entry name" value="Medium-chain alcohol dehydrogenases, catalytic domain"/>
    <property type="match status" value="1"/>
</dbReference>
<reference evidence="2 3" key="1">
    <citation type="journal article" date="2014" name="Environ. Microbiol.">
        <title>The nitrate-ammonifying and nosZ-carrying bacterium Bacillus vireti is a potent source and sink for nitric and nitrous oxide under high nitrate conditions.</title>
        <authorList>
            <person name="Mania D."/>
            <person name="Heylen K."/>
            <person name="van Spanning R.J."/>
            <person name="Frostegard A."/>
        </authorList>
    </citation>
    <scope>NUCLEOTIDE SEQUENCE [LARGE SCALE GENOMIC DNA]</scope>
    <source>
        <strain evidence="2 3">LMG 21834</strain>
    </source>
</reference>
<evidence type="ECO:0000259" key="1">
    <source>
        <dbReference type="SMART" id="SM00829"/>
    </source>
</evidence>
<proteinExistence type="predicted"/>
<dbReference type="Proteomes" id="UP000018877">
    <property type="component" value="Unassembled WGS sequence"/>
</dbReference>
<evidence type="ECO:0000313" key="3">
    <source>
        <dbReference type="Proteomes" id="UP000018877"/>
    </source>
</evidence>
<gene>
    <name evidence="2" type="ORF">BAVI_10657</name>
</gene>
<dbReference type="SUPFAM" id="SSF51735">
    <property type="entry name" value="NAD(P)-binding Rossmann-fold domains"/>
    <property type="match status" value="1"/>
</dbReference>
<dbReference type="EMBL" id="ALAN01000060">
    <property type="protein sequence ID" value="ETI68833.1"/>
    <property type="molecule type" value="Genomic_DNA"/>
</dbReference>
<dbReference type="InterPro" id="IPR036291">
    <property type="entry name" value="NAD(P)-bd_dom_sf"/>
</dbReference>
<keyword evidence="3" id="KW-1185">Reference proteome</keyword>
<dbReference type="InterPro" id="IPR052711">
    <property type="entry name" value="Zinc_ADH-like"/>
</dbReference>
<protein>
    <submittedName>
        <fullName evidence="2">Zinc-binding alcohol dehydrogenase</fullName>
    </submittedName>
</protein>
<dbReference type="SUPFAM" id="SSF50129">
    <property type="entry name" value="GroES-like"/>
    <property type="match status" value="1"/>
</dbReference>
<dbReference type="PANTHER" id="PTHR45033">
    <property type="match status" value="1"/>
</dbReference>
<dbReference type="Pfam" id="PF00107">
    <property type="entry name" value="ADH_zinc_N"/>
    <property type="match status" value="1"/>
</dbReference>
<dbReference type="Gene3D" id="3.40.50.720">
    <property type="entry name" value="NAD(P)-binding Rossmann-like Domain"/>
    <property type="match status" value="1"/>
</dbReference>
<dbReference type="GO" id="GO:0016491">
    <property type="term" value="F:oxidoreductase activity"/>
    <property type="evidence" value="ECO:0007669"/>
    <property type="project" value="InterPro"/>
</dbReference>
<name>A0AB94IPE3_9BACI</name>